<name>A0ABS5V6C2_9GAMM</name>
<comment type="caution">
    <text evidence="2">The sequence shown here is derived from an EMBL/GenBank/DDBJ whole genome shotgun (WGS) entry which is preliminary data.</text>
</comment>
<dbReference type="PANTHER" id="PTHR38780:SF1">
    <property type="entry name" value="PROTEIN TUSC"/>
    <property type="match status" value="1"/>
</dbReference>
<evidence type="ECO:0000313" key="3">
    <source>
        <dbReference type="Proteomes" id="UP001195903"/>
    </source>
</evidence>
<dbReference type="EMBL" id="JAHEPS010000005">
    <property type="protein sequence ID" value="MBT1445445.1"/>
    <property type="molecule type" value="Genomic_DNA"/>
</dbReference>
<sequence length="118" mass="13126">MKKLCILFSKAPHGSASGREALDLAMLSASFDFETTLLFTDEGVLHLLGGQQPELIGCRDYIATFKALEFYDIERLLVCETSLVERGLEGHPFPLELEILSPAQIANHLNEVDEVMVF</sequence>
<dbReference type="InterPro" id="IPR017462">
    <property type="entry name" value="Sulphur_relay_TusC/DsrF"/>
</dbReference>
<accession>A0ABS5V6C2</accession>
<proteinExistence type="inferred from homology"/>
<organism evidence="2 3">
    <name type="scientific">Shewanella jiangmenensis</name>
    <dbReference type="NCBI Taxonomy" id="2837387"/>
    <lineage>
        <taxon>Bacteria</taxon>
        <taxon>Pseudomonadati</taxon>
        <taxon>Pseudomonadota</taxon>
        <taxon>Gammaproteobacteria</taxon>
        <taxon>Alteromonadales</taxon>
        <taxon>Shewanellaceae</taxon>
        <taxon>Shewanella</taxon>
    </lineage>
</organism>
<evidence type="ECO:0000256" key="1">
    <source>
        <dbReference type="ARBA" id="ARBA00005996"/>
    </source>
</evidence>
<dbReference type="Gene3D" id="3.40.1260.10">
    <property type="entry name" value="DsrEFH-like"/>
    <property type="match status" value="1"/>
</dbReference>
<dbReference type="Pfam" id="PF02635">
    <property type="entry name" value="DsrE"/>
    <property type="match status" value="1"/>
</dbReference>
<gene>
    <name evidence="2" type="primary">tusC</name>
    <name evidence="2" type="ORF">KJI95_13045</name>
</gene>
<evidence type="ECO:0000313" key="2">
    <source>
        <dbReference type="EMBL" id="MBT1445445.1"/>
    </source>
</evidence>
<dbReference type="InterPro" id="IPR003787">
    <property type="entry name" value="Sulphur_relay_DsrE/F-like"/>
</dbReference>
<dbReference type="NCBIfam" id="TIGR03010">
    <property type="entry name" value="sulf_tusC_dsrF"/>
    <property type="match status" value="1"/>
</dbReference>
<keyword evidence="3" id="KW-1185">Reference proteome</keyword>
<dbReference type="Proteomes" id="UP001195903">
    <property type="component" value="Unassembled WGS sequence"/>
</dbReference>
<dbReference type="InterPro" id="IPR027396">
    <property type="entry name" value="DsrEFH-like"/>
</dbReference>
<dbReference type="SUPFAM" id="SSF75169">
    <property type="entry name" value="DsrEFH-like"/>
    <property type="match status" value="1"/>
</dbReference>
<dbReference type="NCBIfam" id="NF001238">
    <property type="entry name" value="PRK00211.1"/>
    <property type="match status" value="1"/>
</dbReference>
<comment type="similarity">
    <text evidence="1">Belongs to the DsrF/TusC family.</text>
</comment>
<dbReference type="RefSeq" id="WP_214507654.1">
    <property type="nucleotide sequence ID" value="NZ_JAHEPS010000005.1"/>
</dbReference>
<reference evidence="2 3" key="1">
    <citation type="submission" date="2021-05" db="EMBL/GenBank/DDBJ databases">
        <title>Shewanella sp. JM162201.</title>
        <authorList>
            <person name="Xu S."/>
            <person name="Li A."/>
        </authorList>
    </citation>
    <scope>NUCLEOTIDE SEQUENCE [LARGE SCALE GENOMIC DNA]</scope>
    <source>
        <strain evidence="2 3">JM162201</strain>
    </source>
</reference>
<dbReference type="PANTHER" id="PTHR38780">
    <property type="entry name" value="PROTEIN TUSC"/>
    <property type="match status" value="1"/>
</dbReference>
<protein>
    <submittedName>
        <fullName evidence="2">Sulfurtransferase complex subunit TusC</fullName>
    </submittedName>
</protein>